<dbReference type="InterPro" id="IPR029026">
    <property type="entry name" value="tRNA_m1G_MTases_N"/>
</dbReference>
<keyword evidence="2" id="KW-0808">Transferase</keyword>
<dbReference type="InterPro" id="IPR004441">
    <property type="entry name" value="rRNA_MeTrfase_TrmH"/>
</dbReference>
<dbReference type="AlphaFoldDB" id="A0A1H3X1V3"/>
<organism evidence="4 5">
    <name type="scientific">Psychroflexus halocasei</name>
    <dbReference type="NCBI Taxonomy" id="908615"/>
    <lineage>
        <taxon>Bacteria</taxon>
        <taxon>Pseudomonadati</taxon>
        <taxon>Bacteroidota</taxon>
        <taxon>Flavobacteriia</taxon>
        <taxon>Flavobacteriales</taxon>
        <taxon>Flavobacteriaceae</taxon>
        <taxon>Psychroflexus</taxon>
    </lineage>
</organism>
<dbReference type="GO" id="GO:0005829">
    <property type="term" value="C:cytosol"/>
    <property type="evidence" value="ECO:0007669"/>
    <property type="project" value="TreeGrafter"/>
</dbReference>
<evidence type="ECO:0000259" key="3">
    <source>
        <dbReference type="Pfam" id="PF00588"/>
    </source>
</evidence>
<dbReference type="RefSeq" id="WP_093239354.1">
    <property type="nucleotide sequence ID" value="NZ_FNQF01000002.1"/>
</dbReference>
<dbReference type="CDD" id="cd18082">
    <property type="entry name" value="SpoU-like_family"/>
    <property type="match status" value="1"/>
</dbReference>
<dbReference type="InterPro" id="IPR029028">
    <property type="entry name" value="Alpha/beta_knot_MTases"/>
</dbReference>
<keyword evidence="1 4" id="KW-0489">Methyltransferase</keyword>
<dbReference type="PANTHER" id="PTHR46429:SF1">
    <property type="entry name" value="23S RRNA (GUANOSINE-2'-O-)-METHYLTRANSFERASE RLMB"/>
    <property type="match status" value="1"/>
</dbReference>
<accession>A0A1H3X1V3</accession>
<dbReference type="GO" id="GO:0008173">
    <property type="term" value="F:RNA methyltransferase activity"/>
    <property type="evidence" value="ECO:0007669"/>
    <property type="project" value="InterPro"/>
</dbReference>
<feature type="domain" description="tRNA/rRNA methyltransferase SpoU type" evidence="3">
    <location>
        <begin position="19"/>
        <end position="163"/>
    </location>
</feature>
<dbReference type="SUPFAM" id="SSF75217">
    <property type="entry name" value="alpha/beta knot"/>
    <property type="match status" value="1"/>
</dbReference>
<keyword evidence="5" id="KW-1185">Reference proteome</keyword>
<dbReference type="Proteomes" id="UP000198820">
    <property type="component" value="Unassembled WGS sequence"/>
</dbReference>
<evidence type="ECO:0000256" key="1">
    <source>
        <dbReference type="ARBA" id="ARBA00022603"/>
    </source>
</evidence>
<evidence type="ECO:0000313" key="5">
    <source>
        <dbReference type="Proteomes" id="UP000198820"/>
    </source>
</evidence>
<dbReference type="Pfam" id="PF00588">
    <property type="entry name" value="SpoU_methylase"/>
    <property type="match status" value="1"/>
</dbReference>
<dbReference type="EMBL" id="FNQF01000002">
    <property type="protein sequence ID" value="SDZ92614.1"/>
    <property type="molecule type" value="Genomic_DNA"/>
</dbReference>
<sequence>MSHQLTHTELKNKASKAEIYILLDDVASPANLGSIFRLADAFGVQKIFLHEDLKETQSSTRFKRTSRSTEKYVETCFFKNITEKILELKSKNKKLIGLELTSESQGINTYSFNANEAYILIFGNERLGISDEVLTQLDICLHIDLFGQNSSINVAQSCGIGLYEITRQLNS</sequence>
<evidence type="ECO:0000313" key="4">
    <source>
        <dbReference type="EMBL" id="SDZ92614.1"/>
    </source>
</evidence>
<dbReference type="GO" id="GO:0003723">
    <property type="term" value="F:RNA binding"/>
    <property type="evidence" value="ECO:0007669"/>
    <property type="project" value="InterPro"/>
</dbReference>
<proteinExistence type="predicted"/>
<dbReference type="Gene3D" id="3.40.1280.10">
    <property type="match status" value="1"/>
</dbReference>
<dbReference type="PANTHER" id="PTHR46429">
    <property type="entry name" value="23S RRNA (GUANOSINE-2'-O-)-METHYLTRANSFERASE RLMB"/>
    <property type="match status" value="1"/>
</dbReference>
<protein>
    <submittedName>
        <fullName evidence="4">SpoU rRNA Methylase family protein</fullName>
    </submittedName>
</protein>
<evidence type="ECO:0000256" key="2">
    <source>
        <dbReference type="ARBA" id="ARBA00022679"/>
    </source>
</evidence>
<reference evidence="4 5" key="1">
    <citation type="submission" date="2016-10" db="EMBL/GenBank/DDBJ databases">
        <authorList>
            <person name="de Groot N.N."/>
        </authorList>
    </citation>
    <scope>NUCLEOTIDE SEQUENCE [LARGE SCALE GENOMIC DNA]</scope>
    <source>
        <strain evidence="4 5">DSM 23581</strain>
    </source>
</reference>
<dbReference type="STRING" id="908615.SAMN05421540_102200"/>
<dbReference type="GO" id="GO:0006396">
    <property type="term" value="P:RNA processing"/>
    <property type="evidence" value="ECO:0007669"/>
    <property type="project" value="InterPro"/>
</dbReference>
<dbReference type="InterPro" id="IPR001537">
    <property type="entry name" value="SpoU_MeTrfase"/>
</dbReference>
<dbReference type="GO" id="GO:0032259">
    <property type="term" value="P:methylation"/>
    <property type="evidence" value="ECO:0007669"/>
    <property type="project" value="UniProtKB-KW"/>
</dbReference>
<gene>
    <name evidence="4" type="ORF">SAMN05421540_102200</name>
</gene>
<name>A0A1H3X1V3_9FLAO</name>